<dbReference type="GO" id="GO:0005802">
    <property type="term" value="C:trans-Golgi network"/>
    <property type="evidence" value="ECO:0007669"/>
    <property type="project" value="TreeGrafter"/>
</dbReference>
<proteinExistence type="inferred from homology"/>
<dbReference type="PANTHER" id="PTHR13465:SF2">
    <property type="entry name" value="PHAGOSOME ASSEMBLY FACTOR 1"/>
    <property type="match status" value="1"/>
</dbReference>
<comment type="similarity">
    <text evidence="1">Belongs to the PHAF1 family.</text>
</comment>
<sequence>MPDILAAQVTNQPIMEFSLNPGHSLGTIELGSLLWNVLGILRSEPATFKHVQICWEASKPATGYLLLSITSPPIRLLFEGVNQRLLLIEAYQSPSNEMKIGACPPLGDWVHYQNQPISQAIGPNEPGVTLRVIHRLFGPTYPPAPHTAHPNEMVVSYPGVTFSFRYEVLSRIILSVQPAGEGCKKDEGETVQLTEAYFKPKMPVHMSSIDGDVRSAKINLGRMELEESTSITFSFHSSSPNREIPDVNVTIGSSNSEDILCEFGAPLRTFWKEDDRMNIHTHLRSNGRSAGHPEDPNPYFMSYFNIGVDFLIDPITNLVLKVVLHSNIPGEVLFARYSRCPWSLRSMNQDSDVASSTDKAVHINQRIRSNFTHKEPENYASGGVVDSGQLCESFNSRAFDGSPALRAPEASSPISNIIEPAMLLDRTADVIDDGLVLRRPTRLHGHPGIVLEVTEDDDVETVWLF</sequence>
<evidence type="ECO:0000256" key="1">
    <source>
        <dbReference type="ARBA" id="ARBA00024339"/>
    </source>
</evidence>
<protein>
    <submittedName>
        <fullName evidence="2 3">Uncharacterized protein</fullName>
    </submittedName>
</protein>
<dbReference type="EnsemblFungi" id="PTTG_06846-t43_1">
    <property type="protein sequence ID" value="PTTG_06846-t43_1-p1"/>
    <property type="gene ID" value="PTTG_06846"/>
</dbReference>
<dbReference type="STRING" id="630390.A0A180H354"/>
<dbReference type="EMBL" id="ADAS02000004">
    <property type="protein sequence ID" value="OAV99224.1"/>
    <property type="molecule type" value="Genomic_DNA"/>
</dbReference>
<reference evidence="2" key="1">
    <citation type="submission" date="2009-11" db="EMBL/GenBank/DDBJ databases">
        <authorList>
            <consortium name="The Broad Institute Genome Sequencing Platform"/>
            <person name="Ward D."/>
            <person name="Feldgarden M."/>
            <person name="Earl A."/>
            <person name="Young S.K."/>
            <person name="Zeng Q."/>
            <person name="Koehrsen M."/>
            <person name="Alvarado L."/>
            <person name="Berlin A."/>
            <person name="Bochicchio J."/>
            <person name="Borenstein D."/>
            <person name="Chapman S.B."/>
            <person name="Chen Z."/>
            <person name="Engels R."/>
            <person name="Freedman E."/>
            <person name="Gellesch M."/>
            <person name="Goldberg J."/>
            <person name="Griggs A."/>
            <person name="Gujja S."/>
            <person name="Heilman E."/>
            <person name="Heiman D."/>
            <person name="Hepburn T."/>
            <person name="Howarth C."/>
            <person name="Jen D."/>
            <person name="Larson L."/>
            <person name="Lewis B."/>
            <person name="Mehta T."/>
            <person name="Park D."/>
            <person name="Pearson M."/>
            <person name="Roberts A."/>
            <person name="Saif S."/>
            <person name="Shea T."/>
            <person name="Shenoy N."/>
            <person name="Sisk P."/>
            <person name="Stolte C."/>
            <person name="Sykes S."/>
            <person name="Thomson T."/>
            <person name="Walk T."/>
            <person name="White J."/>
            <person name="Yandava C."/>
            <person name="Izard J."/>
            <person name="Baranova O.V."/>
            <person name="Blanton J.M."/>
            <person name="Tanner A.C."/>
            <person name="Dewhirst F.E."/>
            <person name="Haas B."/>
            <person name="Nusbaum C."/>
            <person name="Birren B."/>
        </authorList>
    </citation>
    <scope>NUCLEOTIDE SEQUENCE [LARGE SCALE GENOMIC DNA]</scope>
    <source>
        <strain evidence="2">1-1 BBBD Race 1</strain>
    </source>
</reference>
<accession>A0A180H354</accession>
<dbReference type="InterPro" id="IPR039156">
    <property type="entry name" value="PHAF1/BROMI"/>
</dbReference>
<dbReference type="AlphaFoldDB" id="A0A180H354"/>
<dbReference type="VEuPathDB" id="FungiDB:PTTG_06846"/>
<dbReference type="GO" id="GO:0043001">
    <property type="term" value="P:Golgi to plasma membrane protein transport"/>
    <property type="evidence" value="ECO:0007669"/>
    <property type="project" value="TreeGrafter"/>
</dbReference>
<reference evidence="3 4" key="3">
    <citation type="journal article" date="2017" name="G3 (Bethesda)">
        <title>Comparative analysis highlights variable genome content of wheat rusts and divergence of the mating loci.</title>
        <authorList>
            <person name="Cuomo C.A."/>
            <person name="Bakkeren G."/>
            <person name="Khalil H.B."/>
            <person name="Panwar V."/>
            <person name="Joly D."/>
            <person name="Linning R."/>
            <person name="Sakthikumar S."/>
            <person name="Song X."/>
            <person name="Adiconis X."/>
            <person name="Fan L."/>
            <person name="Goldberg J.M."/>
            <person name="Levin J.Z."/>
            <person name="Young S."/>
            <person name="Zeng Q."/>
            <person name="Anikster Y."/>
            <person name="Bruce M."/>
            <person name="Wang M."/>
            <person name="Yin C."/>
            <person name="McCallum B."/>
            <person name="Szabo L.J."/>
            <person name="Hulbert S."/>
            <person name="Chen X."/>
            <person name="Fellers J.P."/>
        </authorList>
    </citation>
    <scope>NUCLEOTIDE SEQUENCE</scope>
    <source>
        <strain evidence="3">isolate 1-1 / race 1 (BBBD)</strain>
        <strain evidence="4">Isolate 1-1 / race 1 (BBBD)</strain>
    </source>
</reference>
<dbReference type="PANTHER" id="PTHR13465">
    <property type="entry name" value="UPF0183 PROTEIN"/>
    <property type="match status" value="1"/>
</dbReference>
<name>A0A180H354_PUCT1</name>
<dbReference type="InterPro" id="IPR005373">
    <property type="entry name" value="PHAF1"/>
</dbReference>
<evidence type="ECO:0000313" key="4">
    <source>
        <dbReference type="Proteomes" id="UP000005240"/>
    </source>
</evidence>
<dbReference type="OrthoDB" id="411211at2759"/>
<evidence type="ECO:0000313" key="2">
    <source>
        <dbReference type="EMBL" id="OAV99224.1"/>
    </source>
</evidence>
<keyword evidence="4" id="KW-1185">Reference proteome</keyword>
<reference evidence="3" key="4">
    <citation type="submission" date="2025-05" db="UniProtKB">
        <authorList>
            <consortium name="EnsemblFungi"/>
        </authorList>
    </citation>
    <scope>IDENTIFICATION</scope>
    <source>
        <strain evidence="3">isolate 1-1 / race 1 (BBBD)</strain>
    </source>
</reference>
<dbReference type="Proteomes" id="UP000005240">
    <property type="component" value="Unassembled WGS sequence"/>
</dbReference>
<evidence type="ECO:0000313" key="3">
    <source>
        <dbReference type="EnsemblFungi" id="PTTG_06846-t43_1-p1"/>
    </source>
</evidence>
<gene>
    <name evidence="2" type="ORF">PTTG_06846</name>
</gene>
<organism evidence="2">
    <name type="scientific">Puccinia triticina (isolate 1-1 / race 1 (BBBD))</name>
    <name type="common">Brown leaf rust fungus</name>
    <dbReference type="NCBI Taxonomy" id="630390"/>
    <lineage>
        <taxon>Eukaryota</taxon>
        <taxon>Fungi</taxon>
        <taxon>Dikarya</taxon>
        <taxon>Basidiomycota</taxon>
        <taxon>Pucciniomycotina</taxon>
        <taxon>Pucciniomycetes</taxon>
        <taxon>Pucciniales</taxon>
        <taxon>Pucciniaceae</taxon>
        <taxon>Puccinia</taxon>
    </lineage>
</organism>
<reference evidence="2" key="2">
    <citation type="submission" date="2016-05" db="EMBL/GenBank/DDBJ databases">
        <title>Comparative analysis highlights variable genome content of wheat rusts and divergence of the mating loci.</title>
        <authorList>
            <person name="Cuomo C.A."/>
            <person name="Bakkeren G."/>
            <person name="Szabo L."/>
            <person name="Khalil H."/>
            <person name="Joly D."/>
            <person name="Goldberg J."/>
            <person name="Young S."/>
            <person name="Zeng Q."/>
            <person name="Fellers J."/>
        </authorList>
    </citation>
    <scope>NUCLEOTIDE SEQUENCE [LARGE SCALE GENOMIC DNA]</scope>
    <source>
        <strain evidence="2">1-1 BBBD Race 1</strain>
    </source>
</reference>
<dbReference type="Pfam" id="PF03676">
    <property type="entry name" value="PHAF1"/>
    <property type="match status" value="1"/>
</dbReference>